<protein>
    <submittedName>
        <fullName evidence="1">Uncharacterized protein</fullName>
    </submittedName>
</protein>
<reference evidence="1" key="1">
    <citation type="submission" date="2020-01" db="EMBL/GenBank/DDBJ databases">
        <authorList>
            <person name="Seo Y.L."/>
        </authorList>
    </citation>
    <scope>NUCLEOTIDE SEQUENCE</scope>
    <source>
        <strain evidence="1">R11</strain>
    </source>
</reference>
<sequence length="107" mass="12238">MFLGYNGCRITIEDDLIRCSYGSPYNTRRWQITLTDTEICFTSEGKKKRVFKIDEIKEFQFEMGNGAIGRSYKDIPAAFVYIILNPPTWRKYAALGSGLSTCAFTIN</sequence>
<proteinExistence type="predicted"/>
<name>A0A965ZK70_9SPHI</name>
<reference evidence="1" key="2">
    <citation type="submission" date="2020-10" db="EMBL/GenBank/DDBJ databases">
        <title>Mucilaginibacter sp. nov., isolated from soil.</title>
        <authorList>
            <person name="Jeon C.O."/>
        </authorList>
    </citation>
    <scope>NUCLEOTIDE SEQUENCE</scope>
    <source>
        <strain evidence="1">R11</strain>
    </source>
</reference>
<dbReference type="Proteomes" id="UP000638732">
    <property type="component" value="Unassembled WGS sequence"/>
</dbReference>
<dbReference type="AlphaFoldDB" id="A0A965ZK70"/>
<evidence type="ECO:0000313" key="1">
    <source>
        <dbReference type="EMBL" id="NCD71547.1"/>
    </source>
</evidence>
<gene>
    <name evidence="1" type="ORF">GSY63_19430</name>
</gene>
<evidence type="ECO:0000313" key="2">
    <source>
        <dbReference type="Proteomes" id="UP000638732"/>
    </source>
</evidence>
<organism evidence="1 2">
    <name type="scientific">Mucilaginibacter agri</name>
    <dbReference type="NCBI Taxonomy" id="2695265"/>
    <lineage>
        <taxon>Bacteria</taxon>
        <taxon>Pseudomonadati</taxon>
        <taxon>Bacteroidota</taxon>
        <taxon>Sphingobacteriia</taxon>
        <taxon>Sphingobacteriales</taxon>
        <taxon>Sphingobacteriaceae</taxon>
        <taxon>Mucilaginibacter</taxon>
    </lineage>
</organism>
<comment type="caution">
    <text evidence="1">The sequence shown here is derived from an EMBL/GenBank/DDBJ whole genome shotgun (WGS) entry which is preliminary data.</text>
</comment>
<dbReference type="RefSeq" id="WP_166587494.1">
    <property type="nucleotide sequence ID" value="NZ_WWEO01000044.1"/>
</dbReference>
<keyword evidence="2" id="KW-1185">Reference proteome</keyword>
<dbReference type="EMBL" id="WWEO01000044">
    <property type="protein sequence ID" value="NCD71547.1"/>
    <property type="molecule type" value="Genomic_DNA"/>
</dbReference>
<accession>A0A965ZK70</accession>